<proteinExistence type="predicted"/>
<dbReference type="STRING" id="1121298.SAMN05444401_0874"/>
<protein>
    <submittedName>
        <fullName evidence="1">Uncharacterized protein</fullName>
    </submittedName>
</protein>
<gene>
    <name evidence="1" type="ORF">SAMN05444401_0874</name>
</gene>
<dbReference type="EMBL" id="FQZO01000001">
    <property type="protein sequence ID" value="SHI51468.1"/>
    <property type="molecule type" value="Genomic_DNA"/>
</dbReference>
<sequence length="78" mass="9194">MRIRWKIYVVIYLLLNNNLEVIHIGRKIKGNWNGIRIDGKDKYQNTRECLCFTGFKRGGRTMKSLAFAAICHSREYSN</sequence>
<dbReference type="Proteomes" id="UP000184080">
    <property type="component" value="Unassembled WGS sequence"/>
</dbReference>
<accession>A0A1M6BSM2</accession>
<reference evidence="1 2" key="1">
    <citation type="submission" date="2016-11" db="EMBL/GenBank/DDBJ databases">
        <authorList>
            <person name="Jaros S."/>
            <person name="Januszkiewicz K."/>
            <person name="Wedrychowicz H."/>
        </authorList>
    </citation>
    <scope>NUCLEOTIDE SEQUENCE [LARGE SCALE GENOMIC DNA]</scope>
    <source>
        <strain evidence="1 2">DSM 21864</strain>
    </source>
</reference>
<evidence type="ECO:0000313" key="2">
    <source>
        <dbReference type="Proteomes" id="UP000184080"/>
    </source>
</evidence>
<organism evidence="1 2">
    <name type="scientific">Clostridium amylolyticum</name>
    <dbReference type="NCBI Taxonomy" id="1121298"/>
    <lineage>
        <taxon>Bacteria</taxon>
        <taxon>Bacillati</taxon>
        <taxon>Bacillota</taxon>
        <taxon>Clostridia</taxon>
        <taxon>Eubacteriales</taxon>
        <taxon>Clostridiaceae</taxon>
        <taxon>Clostridium</taxon>
    </lineage>
</organism>
<keyword evidence="2" id="KW-1185">Reference proteome</keyword>
<dbReference type="AlphaFoldDB" id="A0A1M6BSM2"/>
<name>A0A1M6BSM2_9CLOT</name>
<evidence type="ECO:0000313" key="1">
    <source>
        <dbReference type="EMBL" id="SHI51468.1"/>
    </source>
</evidence>